<organism evidence="1 2">
    <name type="scientific">Trifolium medium</name>
    <dbReference type="NCBI Taxonomy" id="97028"/>
    <lineage>
        <taxon>Eukaryota</taxon>
        <taxon>Viridiplantae</taxon>
        <taxon>Streptophyta</taxon>
        <taxon>Embryophyta</taxon>
        <taxon>Tracheophyta</taxon>
        <taxon>Spermatophyta</taxon>
        <taxon>Magnoliopsida</taxon>
        <taxon>eudicotyledons</taxon>
        <taxon>Gunneridae</taxon>
        <taxon>Pentapetalae</taxon>
        <taxon>rosids</taxon>
        <taxon>fabids</taxon>
        <taxon>Fabales</taxon>
        <taxon>Fabaceae</taxon>
        <taxon>Papilionoideae</taxon>
        <taxon>50 kb inversion clade</taxon>
        <taxon>NPAAA clade</taxon>
        <taxon>Hologalegina</taxon>
        <taxon>IRL clade</taxon>
        <taxon>Trifolieae</taxon>
        <taxon>Trifolium</taxon>
    </lineage>
</organism>
<feature type="non-terminal residue" evidence="1">
    <location>
        <position position="34"/>
    </location>
</feature>
<proteinExistence type="predicted"/>
<keyword evidence="2" id="KW-1185">Reference proteome</keyword>
<protein>
    <submittedName>
        <fullName evidence="1">Gag-pol polyprotein</fullName>
    </submittedName>
</protein>
<dbReference type="EMBL" id="LXQA010574994">
    <property type="protein sequence ID" value="MCI60082.1"/>
    <property type="molecule type" value="Genomic_DNA"/>
</dbReference>
<comment type="caution">
    <text evidence="1">The sequence shown here is derived from an EMBL/GenBank/DDBJ whole genome shotgun (WGS) entry which is preliminary data.</text>
</comment>
<evidence type="ECO:0000313" key="1">
    <source>
        <dbReference type="EMBL" id="MCI60082.1"/>
    </source>
</evidence>
<reference evidence="1 2" key="1">
    <citation type="journal article" date="2018" name="Front. Plant Sci.">
        <title>Red Clover (Trifolium pratense) and Zigzag Clover (T. medium) - A Picture of Genomic Similarities and Differences.</title>
        <authorList>
            <person name="Dluhosova J."/>
            <person name="Istvanek J."/>
            <person name="Nedelnik J."/>
            <person name="Repkova J."/>
        </authorList>
    </citation>
    <scope>NUCLEOTIDE SEQUENCE [LARGE SCALE GENOMIC DNA]</scope>
    <source>
        <strain evidence="2">cv. 10/8</strain>
        <tissue evidence="1">Leaf</tissue>
    </source>
</reference>
<name>A0A392TGL8_9FABA</name>
<dbReference type="Proteomes" id="UP000265520">
    <property type="component" value="Unassembled WGS sequence"/>
</dbReference>
<accession>A0A392TGL8</accession>
<dbReference type="AlphaFoldDB" id="A0A392TGL8"/>
<sequence length="34" mass="3836">MSHQKLQHLVTSKVLELLRMDLMGPMQVESLGGK</sequence>
<evidence type="ECO:0000313" key="2">
    <source>
        <dbReference type="Proteomes" id="UP000265520"/>
    </source>
</evidence>